<dbReference type="EMBL" id="KI927383">
    <property type="protein sequence ID" value="ETW54694.1"/>
    <property type="molecule type" value="Genomic_DNA"/>
</dbReference>
<evidence type="ECO:0000313" key="2">
    <source>
        <dbReference type="Proteomes" id="UP000019103"/>
    </source>
</evidence>
<reference evidence="1 2" key="1">
    <citation type="submission" date="2013-02" db="EMBL/GenBank/DDBJ databases">
        <title>The Genome Annotation of Plasmodium falciparum Palo Alto/Uganda.</title>
        <authorList>
            <consortium name="The Broad Institute Genome Sequencing Platform"/>
            <consortium name="The Broad Institute Genome Sequencing Center for Infectious Disease"/>
            <person name="Neafsey D."/>
            <person name="Hoffman S."/>
            <person name="Volkman S."/>
            <person name="Rosenthal P."/>
            <person name="Walker B."/>
            <person name="Young S.K."/>
            <person name="Zeng Q."/>
            <person name="Gargeya S."/>
            <person name="Fitzgerald M."/>
            <person name="Haas B."/>
            <person name="Abouelleil A."/>
            <person name="Allen A.W."/>
            <person name="Alvarado L."/>
            <person name="Arachchi H.M."/>
            <person name="Berlin A.M."/>
            <person name="Chapman S.B."/>
            <person name="Gainer-Dewar J."/>
            <person name="Goldberg J."/>
            <person name="Griggs A."/>
            <person name="Gujja S."/>
            <person name="Hansen M."/>
            <person name="Howarth C."/>
            <person name="Imamovic A."/>
            <person name="Ireland A."/>
            <person name="Larimer J."/>
            <person name="McCowan C."/>
            <person name="Murphy C."/>
            <person name="Pearson M."/>
            <person name="Poon T.W."/>
            <person name="Priest M."/>
            <person name="Roberts A."/>
            <person name="Saif S."/>
            <person name="Shea T."/>
            <person name="Sisk P."/>
            <person name="Sykes S."/>
            <person name="Wortman J."/>
            <person name="Nusbaum C."/>
            <person name="Birren B."/>
        </authorList>
    </citation>
    <scope>NUCLEOTIDE SEQUENCE [LARGE SCALE GENOMIC DNA]</scope>
    <source>
        <strain evidence="1 2">Palo Alto/Uganda</strain>
    </source>
</reference>
<evidence type="ECO:0000313" key="1">
    <source>
        <dbReference type="EMBL" id="ETW54694.1"/>
    </source>
</evidence>
<reference evidence="1 2" key="2">
    <citation type="submission" date="2013-02" db="EMBL/GenBank/DDBJ databases">
        <title>The Genome Sequence of Plasmodium falciparum Palo Alto/Uganda.</title>
        <authorList>
            <consortium name="The Broad Institute Genome Sequencing Platform"/>
            <consortium name="The Broad Institute Genome Sequencing Center for Infectious Disease"/>
            <person name="Neafsey D."/>
            <person name="Cheeseman I."/>
            <person name="Volkman S."/>
            <person name="Adams J."/>
            <person name="Walker B."/>
            <person name="Young S.K."/>
            <person name="Zeng Q."/>
            <person name="Gargeya S."/>
            <person name="Fitzgerald M."/>
            <person name="Haas B."/>
            <person name="Abouelleil A."/>
            <person name="Alvarado L."/>
            <person name="Arachchi H.M."/>
            <person name="Berlin A.M."/>
            <person name="Chapman S.B."/>
            <person name="Dewar J."/>
            <person name="Goldberg J."/>
            <person name="Griggs A."/>
            <person name="Gujja S."/>
            <person name="Hansen M."/>
            <person name="Howarth C."/>
            <person name="Imamovic A."/>
            <person name="Larimer J."/>
            <person name="McCowan C."/>
            <person name="Murphy C."/>
            <person name="Neiman D."/>
            <person name="Pearson M."/>
            <person name="Priest M."/>
            <person name="Roberts A."/>
            <person name="Saif S."/>
            <person name="Shea T."/>
            <person name="Sisk P."/>
            <person name="Sykes S."/>
            <person name="Wortman J."/>
            <person name="Nusbaum C."/>
            <person name="Birren B."/>
        </authorList>
    </citation>
    <scope>NUCLEOTIDE SEQUENCE [LARGE SCALE GENOMIC DNA]</scope>
    <source>
        <strain evidence="1 2">Palo Alto/Uganda</strain>
    </source>
</reference>
<name>W4IY16_PLAFP</name>
<protein>
    <submittedName>
        <fullName evidence="1">Uncharacterized protein</fullName>
    </submittedName>
</protein>
<organism evidence="1 2">
    <name type="scientific">Plasmodium falciparum (isolate Palo Alto / Uganda)</name>
    <dbReference type="NCBI Taxonomy" id="57270"/>
    <lineage>
        <taxon>Eukaryota</taxon>
        <taxon>Sar</taxon>
        <taxon>Alveolata</taxon>
        <taxon>Apicomplexa</taxon>
        <taxon>Aconoidasida</taxon>
        <taxon>Haemosporida</taxon>
        <taxon>Plasmodiidae</taxon>
        <taxon>Plasmodium</taxon>
        <taxon>Plasmodium (Laverania)</taxon>
    </lineage>
</organism>
<proteinExistence type="predicted"/>
<accession>W4IY16</accession>
<dbReference type="AlphaFoldDB" id="W4IY16"/>
<sequence>MNFFPFYNFYIFIKWKKKGVLNCS</sequence>
<gene>
    <name evidence="1" type="ORF">PFUGPA_03298</name>
</gene>
<dbReference type="Proteomes" id="UP000019103">
    <property type="component" value="Unassembled WGS sequence"/>
</dbReference>